<evidence type="ECO:0000256" key="4">
    <source>
        <dbReference type="ARBA" id="ARBA00022475"/>
    </source>
</evidence>
<keyword evidence="11 16" id="KW-1133">Transmembrane helix</keyword>
<protein>
    <recommendedName>
        <fullName evidence="3">histidine kinase</fullName>
        <ecNumber evidence="3">2.7.13.3</ecNumber>
    </recommendedName>
</protein>
<evidence type="ECO:0000256" key="13">
    <source>
        <dbReference type="ARBA" id="ARBA00023136"/>
    </source>
</evidence>
<keyword evidence="5" id="KW-0597">Phosphoprotein</keyword>
<dbReference type="InterPro" id="IPR036097">
    <property type="entry name" value="HisK_dim/P_sf"/>
</dbReference>
<dbReference type="InterPro" id="IPR050398">
    <property type="entry name" value="HssS/ArlS-like"/>
</dbReference>
<evidence type="ECO:0000256" key="8">
    <source>
        <dbReference type="ARBA" id="ARBA00022741"/>
    </source>
</evidence>
<evidence type="ECO:0000256" key="10">
    <source>
        <dbReference type="ARBA" id="ARBA00022840"/>
    </source>
</evidence>
<keyword evidence="8" id="KW-0547">Nucleotide-binding</keyword>
<keyword evidence="4" id="KW-1003">Cell membrane</keyword>
<dbReference type="InterPro" id="IPR003594">
    <property type="entry name" value="HATPase_dom"/>
</dbReference>
<dbReference type="InterPro" id="IPR036890">
    <property type="entry name" value="HATPase_C_sf"/>
</dbReference>
<dbReference type="SUPFAM" id="SSF55874">
    <property type="entry name" value="ATPase domain of HSP90 chaperone/DNA topoisomerase II/histidine kinase"/>
    <property type="match status" value="1"/>
</dbReference>
<comment type="catalytic activity">
    <reaction evidence="1">
        <text>ATP + protein L-histidine = ADP + protein N-phospho-L-histidine.</text>
        <dbReference type="EC" id="2.7.13.3"/>
    </reaction>
</comment>
<dbReference type="CDD" id="cd06225">
    <property type="entry name" value="HAMP"/>
    <property type="match status" value="1"/>
</dbReference>
<keyword evidence="13 16" id="KW-0472">Membrane</keyword>
<dbReference type="Proteomes" id="UP000095709">
    <property type="component" value="Unassembled WGS sequence"/>
</dbReference>
<evidence type="ECO:0000313" key="19">
    <source>
        <dbReference type="EMBL" id="CUP29293.1"/>
    </source>
</evidence>
<dbReference type="PANTHER" id="PTHR45528:SF1">
    <property type="entry name" value="SENSOR HISTIDINE KINASE CPXA"/>
    <property type="match status" value="1"/>
</dbReference>
<feature type="transmembrane region" description="Helical" evidence="16">
    <location>
        <begin position="50"/>
        <end position="72"/>
    </location>
</feature>
<dbReference type="SMART" id="SM00304">
    <property type="entry name" value="HAMP"/>
    <property type="match status" value="1"/>
</dbReference>
<dbReference type="PROSITE" id="PS50885">
    <property type="entry name" value="HAMP"/>
    <property type="match status" value="1"/>
</dbReference>
<dbReference type="SUPFAM" id="SSF158472">
    <property type="entry name" value="HAMP domain-like"/>
    <property type="match status" value="1"/>
</dbReference>
<accession>A0A174LYW3</accession>
<dbReference type="Pfam" id="PF02518">
    <property type="entry name" value="HATPase_c"/>
    <property type="match status" value="1"/>
</dbReference>
<evidence type="ECO:0000256" key="15">
    <source>
        <dbReference type="SAM" id="MobiDB-lite"/>
    </source>
</evidence>
<dbReference type="RefSeq" id="WP_242857208.1">
    <property type="nucleotide sequence ID" value="NZ_CZAL01000008.1"/>
</dbReference>
<dbReference type="GO" id="GO:0000155">
    <property type="term" value="F:phosphorelay sensor kinase activity"/>
    <property type="evidence" value="ECO:0007669"/>
    <property type="project" value="InterPro"/>
</dbReference>
<evidence type="ECO:0000256" key="2">
    <source>
        <dbReference type="ARBA" id="ARBA00004651"/>
    </source>
</evidence>
<dbReference type="EC" id="2.7.13.3" evidence="3"/>
<gene>
    <name evidence="19" type="primary">phoR_6</name>
    <name evidence="19" type="ORF">ERS852498_01654</name>
</gene>
<dbReference type="Pfam" id="PF00672">
    <property type="entry name" value="HAMP"/>
    <property type="match status" value="1"/>
</dbReference>
<keyword evidence="6 19" id="KW-0808">Transferase</keyword>
<proteinExistence type="predicted"/>
<dbReference type="InterPro" id="IPR005467">
    <property type="entry name" value="His_kinase_dom"/>
</dbReference>
<dbReference type="EMBL" id="CZAL01000008">
    <property type="protein sequence ID" value="CUP29293.1"/>
    <property type="molecule type" value="Genomic_DNA"/>
</dbReference>
<dbReference type="PANTHER" id="PTHR45528">
    <property type="entry name" value="SENSOR HISTIDINE KINASE CPXA"/>
    <property type="match status" value="1"/>
</dbReference>
<evidence type="ECO:0000256" key="11">
    <source>
        <dbReference type="ARBA" id="ARBA00022989"/>
    </source>
</evidence>
<dbReference type="SUPFAM" id="SSF47384">
    <property type="entry name" value="Homodimeric domain of signal transducing histidine kinase"/>
    <property type="match status" value="1"/>
</dbReference>
<dbReference type="SMART" id="SM00387">
    <property type="entry name" value="HATPase_c"/>
    <property type="match status" value="1"/>
</dbReference>
<dbReference type="Gene3D" id="3.30.565.10">
    <property type="entry name" value="Histidine kinase-like ATPase, C-terminal domain"/>
    <property type="match status" value="1"/>
</dbReference>
<dbReference type="Gene3D" id="1.10.287.130">
    <property type="match status" value="1"/>
</dbReference>
<evidence type="ECO:0000256" key="1">
    <source>
        <dbReference type="ARBA" id="ARBA00000085"/>
    </source>
</evidence>
<name>A0A174LYW3_9FIRM</name>
<dbReference type="InterPro" id="IPR003661">
    <property type="entry name" value="HisK_dim/P_dom"/>
</dbReference>
<evidence type="ECO:0000256" key="16">
    <source>
        <dbReference type="SAM" id="Phobius"/>
    </source>
</evidence>
<feature type="transmembrane region" description="Helical" evidence="16">
    <location>
        <begin position="209"/>
        <end position="228"/>
    </location>
</feature>
<dbReference type="PROSITE" id="PS50109">
    <property type="entry name" value="HIS_KIN"/>
    <property type="match status" value="1"/>
</dbReference>
<evidence type="ECO:0000256" key="6">
    <source>
        <dbReference type="ARBA" id="ARBA00022679"/>
    </source>
</evidence>
<keyword evidence="10" id="KW-0067">ATP-binding</keyword>
<comment type="subcellular location">
    <subcellularLocation>
        <location evidence="2">Cell membrane</location>
        <topology evidence="2">Multi-pass membrane protein</topology>
    </subcellularLocation>
</comment>
<evidence type="ECO:0000259" key="18">
    <source>
        <dbReference type="PROSITE" id="PS50885"/>
    </source>
</evidence>
<dbReference type="SMART" id="SM00388">
    <property type="entry name" value="HisKA"/>
    <property type="match status" value="1"/>
</dbReference>
<dbReference type="CDD" id="cd00082">
    <property type="entry name" value="HisKA"/>
    <property type="match status" value="1"/>
</dbReference>
<evidence type="ECO:0000256" key="14">
    <source>
        <dbReference type="SAM" id="Coils"/>
    </source>
</evidence>
<feature type="domain" description="Histidine kinase" evidence="17">
    <location>
        <begin position="311"/>
        <end position="527"/>
    </location>
</feature>
<keyword evidence="7 16" id="KW-0812">Transmembrane</keyword>
<evidence type="ECO:0000256" key="7">
    <source>
        <dbReference type="ARBA" id="ARBA00022692"/>
    </source>
</evidence>
<evidence type="ECO:0000313" key="20">
    <source>
        <dbReference type="Proteomes" id="UP000095709"/>
    </source>
</evidence>
<evidence type="ECO:0000256" key="12">
    <source>
        <dbReference type="ARBA" id="ARBA00023012"/>
    </source>
</evidence>
<keyword evidence="12" id="KW-0902">Two-component regulatory system</keyword>
<dbReference type="Pfam" id="PF00512">
    <property type="entry name" value="HisKA"/>
    <property type="match status" value="1"/>
</dbReference>
<feature type="compositionally biased region" description="Polar residues" evidence="15">
    <location>
        <begin position="1"/>
        <end position="11"/>
    </location>
</feature>
<dbReference type="AlphaFoldDB" id="A0A174LYW3"/>
<feature type="domain" description="HAMP" evidence="18">
    <location>
        <begin position="230"/>
        <end position="282"/>
    </location>
</feature>
<feature type="region of interest" description="Disordered" evidence="15">
    <location>
        <begin position="1"/>
        <end position="23"/>
    </location>
</feature>
<dbReference type="Gene3D" id="6.10.340.10">
    <property type="match status" value="1"/>
</dbReference>
<dbReference type="InterPro" id="IPR003660">
    <property type="entry name" value="HAMP_dom"/>
</dbReference>
<reference evidence="19 20" key="1">
    <citation type="submission" date="2015-09" db="EMBL/GenBank/DDBJ databases">
        <authorList>
            <consortium name="Pathogen Informatics"/>
        </authorList>
    </citation>
    <scope>NUCLEOTIDE SEQUENCE [LARGE SCALE GENOMIC DNA]</scope>
    <source>
        <strain evidence="19 20">2789STDY5834885</strain>
    </source>
</reference>
<dbReference type="GO" id="GO:0005524">
    <property type="term" value="F:ATP binding"/>
    <property type="evidence" value="ECO:0007669"/>
    <property type="project" value="UniProtKB-KW"/>
</dbReference>
<organism evidence="19 20">
    <name type="scientific">Fusicatenibacter saccharivorans</name>
    <dbReference type="NCBI Taxonomy" id="1150298"/>
    <lineage>
        <taxon>Bacteria</taxon>
        <taxon>Bacillati</taxon>
        <taxon>Bacillota</taxon>
        <taxon>Clostridia</taxon>
        <taxon>Lachnospirales</taxon>
        <taxon>Lachnospiraceae</taxon>
        <taxon>Fusicatenibacter</taxon>
    </lineage>
</organism>
<evidence type="ECO:0000256" key="5">
    <source>
        <dbReference type="ARBA" id="ARBA00022553"/>
    </source>
</evidence>
<evidence type="ECO:0000256" key="3">
    <source>
        <dbReference type="ARBA" id="ARBA00012438"/>
    </source>
</evidence>
<keyword evidence="9" id="KW-0418">Kinase</keyword>
<evidence type="ECO:0000256" key="9">
    <source>
        <dbReference type="ARBA" id="ARBA00022777"/>
    </source>
</evidence>
<keyword evidence="14" id="KW-0175">Coiled coil</keyword>
<feature type="coiled-coil region" evidence="14">
    <location>
        <begin position="270"/>
        <end position="301"/>
    </location>
</feature>
<dbReference type="GO" id="GO:0005886">
    <property type="term" value="C:plasma membrane"/>
    <property type="evidence" value="ECO:0007669"/>
    <property type="project" value="UniProtKB-SubCell"/>
</dbReference>
<dbReference type="FunFam" id="1.10.287.130:FF:000001">
    <property type="entry name" value="Two-component sensor histidine kinase"/>
    <property type="match status" value="1"/>
</dbReference>
<sequence>MNGTEKQNETSMEIPAEDSRVTMGNQTEKKHRFHLKMPQKGRKHSVKKRIAYTFIATMAATLLIIGLINYFFLGSFYIRDKEHILAESFQKLNATGGDSDDIPDTFEQFCVTNNLKVIITGPELSSFVYSNATDRQSLQTLIFGLISGNEQANTKVVDSKDNYQIQKFYDSHADAEYLQIIGWFDNGNCYFARCPLESITDAVGLSNQFYLFIGIPIIIIGAIVIWIITRQIVRPVQELTEISKKMAALDFDARYVSGGKDEIGELGNNFNVMSEQLEQAISELKSANVELQKDIDKKTQIDEMRREFLSNVTHELKTPIALIQGYAEGLKDNINDDEESREFYCDVIIDEAAKMNEMVKKLLNLNQLEFGEDQINMERFDLNAVIKGVLQSSDILIRQKEAKVLFTGGDPLYVWGDEFKVEEVITNYLTNALNHLDYDHTIEISCKKEGNVVKTTVFNTGDPIPEEDLDKVWVKFFKVDKARTREYGGSGIGLSIVKAIMDSFQQQCGCQNYDNGVAFWFTLEADGKTEEV</sequence>
<evidence type="ECO:0000259" key="17">
    <source>
        <dbReference type="PROSITE" id="PS50109"/>
    </source>
</evidence>